<feature type="non-terminal residue" evidence="1">
    <location>
        <position position="254"/>
    </location>
</feature>
<dbReference type="Gene3D" id="1.10.510.10">
    <property type="entry name" value="Transferase(Phosphotransferase) domain 1"/>
    <property type="match status" value="1"/>
</dbReference>
<sequence>PTRKRSHEEAIVDCSDSICAELVQPFDNVPCFARDVQSLIEALLLRKLPVSPYIMQKITLQQPNQLTYLEVGYGLLEERITNALSDSTGEAAKMGGSEDLLHYPIDSLWNINDSVLIMWGEEKQASMQEALEDKFGKLDPLQFMICYAGHIRFYAIGLNSKTDELQIQWIAACVLAGLTHLHENGFLHGDVRLPNILYVPPPTDPNDTVGTYVLIDFEHGGPTNSAAGSEDEMEVVDDPWLTQGTLNGDGRFDE</sequence>
<dbReference type="InterPro" id="IPR011009">
    <property type="entry name" value="Kinase-like_dom_sf"/>
</dbReference>
<gene>
    <name evidence="1" type="ORF">POCULU_LOCUS9235</name>
</gene>
<name>A0A9N9DIX6_9GLOM</name>
<accession>A0A9N9DIX6</accession>
<dbReference type="Proteomes" id="UP000789572">
    <property type="component" value="Unassembled WGS sequence"/>
</dbReference>
<feature type="non-terminal residue" evidence="1">
    <location>
        <position position="1"/>
    </location>
</feature>
<reference evidence="1" key="1">
    <citation type="submission" date="2021-06" db="EMBL/GenBank/DDBJ databases">
        <authorList>
            <person name="Kallberg Y."/>
            <person name="Tangrot J."/>
            <person name="Rosling A."/>
        </authorList>
    </citation>
    <scope>NUCLEOTIDE SEQUENCE</scope>
    <source>
        <strain evidence="1">IA702</strain>
    </source>
</reference>
<proteinExistence type="predicted"/>
<dbReference type="OrthoDB" id="2436484at2759"/>
<dbReference type="SUPFAM" id="SSF56112">
    <property type="entry name" value="Protein kinase-like (PK-like)"/>
    <property type="match status" value="1"/>
</dbReference>
<comment type="caution">
    <text evidence="1">The sequence shown here is derived from an EMBL/GenBank/DDBJ whole genome shotgun (WGS) entry which is preliminary data.</text>
</comment>
<evidence type="ECO:0000313" key="1">
    <source>
        <dbReference type="EMBL" id="CAG8637425.1"/>
    </source>
</evidence>
<organism evidence="1 2">
    <name type="scientific">Paraglomus occultum</name>
    <dbReference type="NCBI Taxonomy" id="144539"/>
    <lineage>
        <taxon>Eukaryota</taxon>
        <taxon>Fungi</taxon>
        <taxon>Fungi incertae sedis</taxon>
        <taxon>Mucoromycota</taxon>
        <taxon>Glomeromycotina</taxon>
        <taxon>Glomeromycetes</taxon>
        <taxon>Paraglomerales</taxon>
        <taxon>Paraglomeraceae</taxon>
        <taxon>Paraglomus</taxon>
    </lineage>
</organism>
<dbReference type="AlphaFoldDB" id="A0A9N9DIX6"/>
<evidence type="ECO:0000313" key="2">
    <source>
        <dbReference type="Proteomes" id="UP000789572"/>
    </source>
</evidence>
<protein>
    <submittedName>
        <fullName evidence="1">3201_t:CDS:1</fullName>
    </submittedName>
</protein>
<keyword evidence="2" id="KW-1185">Reference proteome</keyword>
<dbReference type="EMBL" id="CAJVPJ010003248">
    <property type="protein sequence ID" value="CAG8637425.1"/>
    <property type="molecule type" value="Genomic_DNA"/>
</dbReference>